<organism evidence="2 3">
    <name type="scientific">Zasmidium cellare</name>
    <name type="common">Wine cellar mold</name>
    <name type="synonym">Racodium cellare</name>
    <dbReference type="NCBI Taxonomy" id="395010"/>
    <lineage>
        <taxon>Eukaryota</taxon>
        <taxon>Fungi</taxon>
        <taxon>Dikarya</taxon>
        <taxon>Ascomycota</taxon>
        <taxon>Pezizomycotina</taxon>
        <taxon>Dothideomycetes</taxon>
        <taxon>Dothideomycetidae</taxon>
        <taxon>Mycosphaerellales</taxon>
        <taxon>Mycosphaerellaceae</taxon>
        <taxon>Zasmidium</taxon>
    </lineage>
</organism>
<dbReference type="Proteomes" id="UP001305779">
    <property type="component" value="Unassembled WGS sequence"/>
</dbReference>
<evidence type="ECO:0000313" key="2">
    <source>
        <dbReference type="EMBL" id="KAK4494860.1"/>
    </source>
</evidence>
<dbReference type="InterPro" id="IPR013924">
    <property type="entry name" value="RNase_H2_suC"/>
</dbReference>
<keyword evidence="3" id="KW-1185">Reference proteome</keyword>
<feature type="compositionally biased region" description="Polar residues" evidence="1">
    <location>
        <begin position="163"/>
        <end position="187"/>
    </location>
</feature>
<feature type="compositionally biased region" description="Basic and acidic residues" evidence="1">
    <location>
        <begin position="143"/>
        <end position="162"/>
    </location>
</feature>
<proteinExistence type="predicted"/>
<gene>
    <name evidence="2" type="ORF">PRZ48_014216</name>
</gene>
<evidence type="ECO:0000313" key="3">
    <source>
        <dbReference type="Proteomes" id="UP001305779"/>
    </source>
</evidence>
<feature type="compositionally biased region" description="Acidic residues" evidence="1">
    <location>
        <begin position="88"/>
        <end position="98"/>
    </location>
</feature>
<reference evidence="2 3" key="1">
    <citation type="journal article" date="2023" name="G3 (Bethesda)">
        <title>A chromosome-level genome assembly of Zasmidium syzygii isolated from banana leaves.</title>
        <authorList>
            <person name="van Westerhoven A.C."/>
            <person name="Mehrabi R."/>
            <person name="Talebi R."/>
            <person name="Steentjes M.B.F."/>
            <person name="Corcolon B."/>
            <person name="Chong P.A."/>
            <person name="Kema G.H.J."/>
            <person name="Seidl M.F."/>
        </authorList>
    </citation>
    <scope>NUCLEOTIDE SEQUENCE [LARGE SCALE GENOMIC DNA]</scope>
    <source>
        <strain evidence="2 3">P124</strain>
    </source>
</reference>
<comment type="caution">
    <text evidence="2">The sequence shown here is derived from an EMBL/GenBank/DDBJ whole genome shotgun (WGS) entry which is preliminary data.</text>
</comment>
<feature type="region of interest" description="Disordered" evidence="1">
    <location>
        <begin position="143"/>
        <end position="194"/>
    </location>
</feature>
<feature type="compositionally biased region" description="Basic and acidic residues" evidence="1">
    <location>
        <begin position="75"/>
        <end position="87"/>
    </location>
</feature>
<accession>A0ABR0E0S6</accession>
<dbReference type="Pfam" id="PF08615">
    <property type="entry name" value="RNase_H2_suC"/>
    <property type="match status" value="1"/>
</dbReference>
<protein>
    <submittedName>
        <fullName evidence="2">Uncharacterized protein</fullName>
    </submittedName>
</protein>
<dbReference type="PANTHER" id="PTHR47204:SF1">
    <property type="entry name" value="RIBONUCLEASE H2 SUBUNIT C"/>
    <property type="match status" value="1"/>
</dbReference>
<evidence type="ECO:0000256" key="1">
    <source>
        <dbReference type="SAM" id="MobiDB-lite"/>
    </source>
</evidence>
<dbReference type="CDD" id="cd09271">
    <property type="entry name" value="RNase_H2-C"/>
    <property type="match status" value="1"/>
</dbReference>
<dbReference type="EMBL" id="JAXOVC010000013">
    <property type="protein sequence ID" value="KAK4494860.1"/>
    <property type="molecule type" value="Genomic_DNA"/>
</dbReference>
<sequence length="194" mass="22020">MLSLAPSSNLKKTTPNILPAKIHHNGPIPIAQRHWNPQPTPNSTTQEQTVYLRGRKLLGKKVPLPEGYEGVVLQKSEKTLPKPRPEDGDGNGEGEEDVEVRVMEEKGRFQEVVVWGHEVVSGEEDVYRKGVEEWVGFAEALRHTNNQHDMKHHEETRLKKSPPESSKPNAITNPSTSQENETRQQSHLYMLQDR</sequence>
<feature type="region of interest" description="Disordered" evidence="1">
    <location>
        <begin position="69"/>
        <end position="98"/>
    </location>
</feature>
<dbReference type="Gene3D" id="2.40.128.680">
    <property type="match status" value="1"/>
</dbReference>
<name>A0ABR0E0S6_ZASCE</name>
<dbReference type="PANTHER" id="PTHR47204">
    <property type="entry name" value="OS02G0168900 PROTEIN"/>
    <property type="match status" value="1"/>
</dbReference>